<protein>
    <recommendedName>
        <fullName evidence="8">DDE Tnp4 domain-containing protein</fullName>
    </recommendedName>
</protein>
<dbReference type="PANTHER" id="PTHR22930:SF251">
    <property type="entry name" value="DDE TNP4 DOMAIN-CONTAINING PROTEIN"/>
    <property type="match status" value="1"/>
</dbReference>
<comment type="similarity">
    <text evidence="3">Belongs to the HARBI1 family.</text>
</comment>
<accession>M1W522</accession>
<dbReference type="AlphaFoldDB" id="M1W522"/>
<dbReference type="GO" id="GO:0016787">
    <property type="term" value="F:hydrolase activity"/>
    <property type="evidence" value="ECO:0007669"/>
    <property type="project" value="UniProtKB-KW"/>
</dbReference>
<evidence type="ECO:0000256" key="1">
    <source>
        <dbReference type="ARBA" id="ARBA00001968"/>
    </source>
</evidence>
<comment type="subcellular location">
    <subcellularLocation>
        <location evidence="2">Nucleus</location>
    </subcellularLocation>
</comment>
<dbReference type="HOGENOM" id="CLU_040082_0_3_1"/>
<evidence type="ECO:0000256" key="5">
    <source>
        <dbReference type="ARBA" id="ARBA00022723"/>
    </source>
</evidence>
<evidence type="ECO:0000256" key="4">
    <source>
        <dbReference type="ARBA" id="ARBA00022722"/>
    </source>
</evidence>
<dbReference type="VEuPathDB" id="FungiDB:CPUR_07799"/>
<dbReference type="GO" id="GO:0005634">
    <property type="term" value="C:nucleus"/>
    <property type="evidence" value="ECO:0007669"/>
    <property type="project" value="UniProtKB-SubCell"/>
</dbReference>
<keyword evidence="6" id="KW-0378">Hydrolase</keyword>
<evidence type="ECO:0000256" key="2">
    <source>
        <dbReference type="ARBA" id="ARBA00004123"/>
    </source>
</evidence>
<evidence type="ECO:0000256" key="3">
    <source>
        <dbReference type="ARBA" id="ARBA00006958"/>
    </source>
</evidence>
<proteinExistence type="inferred from homology"/>
<feature type="domain" description="DDE Tnp4" evidence="8">
    <location>
        <begin position="79"/>
        <end position="236"/>
    </location>
</feature>
<dbReference type="InterPro" id="IPR045249">
    <property type="entry name" value="HARBI1-like"/>
</dbReference>
<dbReference type="STRING" id="1111077.M1W522"/>
<keyword evidence="4" id="KW-0540">Nuclease</keyword>
<gene>
    <name evidence="9" type="ORF">CPUR_07799</name>
</gene>
<keyword evidence="5" id="KW-0479">Metal-binding</keyword>
<dbReference type="EMBL" id="CAGA01000068">
    <property type="protein sequence ID" value="CCE33871.1"/>
    <property type="molecule type" value="Genomic_DNA"/>
</dbReference>
<dbReference type="eggNOG" id="KOG4585">
    <property type="taxonomic scope" value="Eukaryota"/>
</dbReference>
<evidence type="ECO:0000256" key="7">
    <source>
        <dbReference type="ARBA" id="ARBA00023242"/>
    </source>
</evidence>
<comment type="caution">
    <text evidence="9">The sequence shown here is derived from an EMBL/GenBank/DDBJ whole genome shotgun (WGS) entry which is preliminary data.</text>
</comment>
<evidence type="ECO:0000259" key="8">
    <source>
        <dbReference type="Pfam" id="PF13359"/>
    </source>
</evidence>
<evidence type="ECO:0000313" key="9">
    <source>
        <dbReference type="EMBL" id="CCE33871.1"/>
    </source>
</evidence>
<evidence type="ECO:0000256" key="6">
    <source>
        <dbReference type="ARBA" id="ARBA00022801"/>
    </source>
</evidence>
<organism evidence="9 10">
    <name type="scientific">Claviceps purpurea (strain 20.1)</name>
    <name type="common">Ergot fungus</name>
    <name type="synonym">Sphacelia segetum</name>
    <dbReference type="NCBI Taxonomy" id="1111077"/>
    <lineage>
        <taxon>Eukaryota</taxon>
        <taxon>Fungi</taxon>
        <taxon>Dikarya</taxon>
        <taxon>Ascomycota</taxon>
        <taxon>Pezizomycotina</taxon>
        <taxon>Sordariomycetes</taxon>
        <taxon>Hypocreomycetidae</taxon>
        <taxon>Hypocreales</taxon>
        <taxon>Clavicipitaceae</taxon>
        <taxon>Claviceps</taxon>
    </lineage>
</organism>
<dbReference type="PANTHER" id="PTHR22930">
    <property type="match status" value="1"/>
</dbReference>
<dbReference type="Proteomes" id="UP000016801">
    <property type="component" value="Unassembled WGS sequence"/>
</dbReference>
<sequence length="302" mass="34144">MDTSFPNVDPEGLLYQYETESDETDDVATWLEEEFTEYGPCQDSTPYGISFSYQPTIREPSQDEYSAFNGCLGAIEAVHLPVHVPWTEQRLYQSRDGEISQKVLAAVTFGGRFLYVLAGAEGSLQNATFMRMAGGMDFKVPKGRFFIGNTDFGNTRRGVLCPYGKVSYDLEKLAESGVFPETPEQLFNLRHSSIRVVVEKVFSMMKRRWNILEISPPEYSVMDQTRIIYAATGLHNFLLTKGLQPEVYAEQKEEALSASEKLVRQHSLDLADEVVGDRTGKHVRDDIAQAFWANYRRLVDGS</sequence>
<dbReference type="GO" id="GO:0004518">
    <property type="term" value="F:nuclease activity"/>
    <property type="evidence" value="ECO:0007669"/>
    <property type="project" value="UniProtKB-KW"/>
</dbReference>
<name>M1W522_CLAP2</name>
<comment type="cofactor">
    <cofactor evidence="1">
        <name>a divalent metal cation</name>
        <dbReference type="ChEBI" id="CHEBI:60240"/>
    </cofactor>
</comment>
<evidence type="ECO:0000313" key="10">
    <source>
        <dbReference type="Proteomes" id="UP000016801"/>
    </source>
</evidence>
<keyword evidence="7" id="KW-0539">Nucleus</keyword>
<reference evidence="9 10" key="1">
    <citation type="journal article" date="2013" name="PLoS Genet.">
        <title>Plant-symbiotic fungi as chemical engineers: Multi-genome analysis of the Clavicipitaceae reveals dynamics of alkaloid loci.</title>
        <authorList>
            <person name="Schardl C.L."/>
            <person name="Young C.A."/>
            <person name="Hesse U."/>
            <person name="Amyotte S.G."/>
            <person name="Andreeva K."/>
            <person name="Calie P.J."/>
            <person name="Fleetwood D.J."/>
            <person name="Haws D.C."/>
            <person name="Moore N."/>
            <person name="Oeser B."/>
            <person name="Panaccione D.G."/>
            <person name="Schweri K.K."/>
            <person name="Voisey C.R."/>
            <person name="Farman M.L."/>
            <person name="Jaromczyk J.W."/>
            <person name="Roe B.A."/>
            <person name="O'Sullivan D.M."/>
            <person name="Scott B."/>
            <person name="Tudzynski P."/>
            <person name="An Z."/>
            <person name="Arnaoudova E.G."/>
            <person name="Bullock C.T."/>
            <person name="Charlton N.D."/>
            <person name="Chen L."/>
            <person name="Cox M."/>
            <person name="Dinkins R.D."/>
            <person name="Florea S."/>
            <person name="Glenn A.E."/>
            <person name="Gordon A."/>
            <person name="Gueldener U."/>
            <person name="Harris D.R."/>
            <person name="Hollin W."/>
            <person name="Jaromczyk J."/>
            <person name="Johnson R.D."/>
            <person name="Khan A.K."/>
            <person name="Leistner E."/>
            <person name="Leuchtmann A."/>
            <person name="Li C."/>
            <person name="Liu J."/>
            <person name="Liu J."/>
            <person name="Liu M."/>
            <person name="Mace W."/>
            <person name="Machado C."/>
            <person name="Nagabhyru P."/>
            <person name="Pan J."/>
            <person name="Schmid J."/>
            <person name="Sugawara K."/>
            <person name="Steiner U."/>
            <person name="Takach J.E."/>
            <person name="Tanaka E."/>
            <person name="Webb J.S."/>
            <person name="Wilson E.V."/>
            <person name="Wiseman J.L."/>
            <person name="Yoshida R."/>
            <person name="Zeng Z."/>
        </authorList>
    </citation>
    <scope>NUCLEOTIDE SEQUENCE [LARGE SCALE GENOMIC DNA]</scope>
    <source>
        <strain evidence="9 10">20.1</strain>
    </source>
</reference>
<dbReference type="Pfam" id="PF13359">
    <property type="entry name" value="DDE_Tnp_4"/>
    <property type="match status" value="1"/>
</dbReference>
<dbReference type="InterPro" id="IPR027806">
    <property type="entry name" value="HARBI1_dom"/>
</dbReference>
<dbReference type="GO" id="GO:0046872">
    <property type="term" value="F:metal ion binding"/>
    <property type="evidence" value="ECO:0007669"/>
    <property type="project" value="UniProtKB-KW"/>
</dbReference>
<keyword evidence="10" id="KW-1185">Reference proteome</keyword>
<dbReference type="OrthoDB" id="4961410at2759"/>